<proteinExistence type="predicted"/>
<evidence type="ECO:0000313" key="2">
    <source>
        <dbReference type="Proteomes" id="UP000014071"/>
    </source>
</evidence>
<accession>R9PAB7</accession>
<gene>
    <name evidence="1" type="ORF">PHSY_005882</name>
</gene>
<dbReference type="GeneID" id="24111155"/>
<organism evidence="1 2">
    <name type="scientific">Pseudozyma hubeiensis (strain SY62)</name>
    <name type="common">Yeast</name>
    <dbReference type="NCBI Taxonomy" id="1305764"/>
    <lineage>
        <taxon>Eukaryota</taxon>
        <taxon>Fungi</taxon>
        <taxon>Dikarya</taxon>
        <taxon>Basidiomycota</taxon>
        <taxon>Ustilaginomycotina</taxon>
        <taxon>Ustilaginomycetes</taxon>
        <taxon>Ustilaginales</taxon>
        <taxon>Ustilaginaceae</taxon>
        <taxon>Pseudozyma</taxon>
    </lineage>
</organism>
<sequence length="156" mass="18209">MLTNAKSYRSTCQSLRSRFELRCQNRLWAEYVEPKEEEKVLMCWSPLASRRVFPDLCIGSLPASRRFLQARLPEFQLEWQRRSSRAERRGRSALPTYFLGSVTVLRCDVSRSRKNVTIPCQTDVQLAANVKDRVSDGVVEEAVLRNLDQSTRRRRD</sequence>
<dbReference type="EMBL" id="DF238820">
    <property type="protein sequence ID" value="GAC98289.1"/>
    <property type="molecule type" value="Genomic_DNA"/>
</dbReference>
<reference evidence="2" key="1">
    <citation type="journal article" date="2013" name="Genome Announc.">
        <title>Draft genome sequence of the basidiomycetous yeast-like fungus Pseudozyma hubeiensis SY62, which produces an abundant amount of the biosurfactant mannosylerythritol lipids.</title>
        <authorList>
            <person name="Konishi M."/>
            <person name="Hatada Y."/>
            <person name="Horiuchi J."/>
        </authorList>
    </citation>
    <scope>NUCLEOTIDE SEQUENCE [LARGE SCALE GENOMIC DNA]</scope>
    <source>
        <strain evidence="2">SY62</strain>
    </source>
</reference>
<keyword evidence="2" id="KW-1185">Reference proteome</keyword>
<protein>
    <submittedName>
        <fullName evidence="1">Uncharacterized protein</fullName>
    </submittedName>
</protein>
<evidence type="ECO:0000313" key="1">
    <source>
        <dbReference type="EMBL" id="GAC98289.1"/>
    </source>
</evidence>
<dbReference type="Proteomes" id="UP000014071">
    <property type="component" value="Unassembled WGS sequence"/>
</dbReference>
<name>R9PAB7_PSEHS</name>
<dbReference type="RefSeq" id="XP_012191876.1">
    <property type="nucleotide sequence ID" value="XM_012336486.1"/>
</dbReference>
<dbReference type="HOGENOM" id="CLU_1687460_0_0_1"/>
<dbReference type="AlphaFoldDB" id="R9PAB7"/>